<keyword evidence="2" id="KW-1185">Reference proteome</keyword>
<dbReference type="AlphaFoldDB" id="A0A2J6PME5"/>
<proteinExistence type="predicted"/>
<gene>
    <name evidence="1" type="ORF">NA56DRAFT_650346</name>
</gene>
<protein>
    <submittedName>
        <fullName evidence="1">Uncharacterized protein</fullName>
    </submittedName>
</protein>
<evidence type="ECO:0000313" key="2">
    <source>
        <dbReference type="Proteomes" id="UP000235672"/>
    </source>
</evidence>
<name>A0A2J6PME5_9HELO</name>
<sequence length="160" mass="18239">MASKFCIPLHIPNPKAKSKRGLRIADDEKKKSSHTIQSALSTAKSLIVTLSRRGKAWPLKYWNPKGLALELWELLGSFSEEISVGAQEMGEGLRDERRVTNFLIADQVLRDLETVEKLFRLRVLNLLERAVEKGEAVQYEELIWETRLLRRRAGKALSGK</sequence>
<organism evidence="1 2">
    <name type="scientific">Hyaloscypha hepaticicola</name>
    <dbReference type="NCBI Taxonomy" id="2082293"/>
    <lineage>
        <taxon>Eukaryota</taxon>
        <taxon>Fungi</taxon>
        <taxon>Dikarya</taxon>
        <taxon>Ascomycota</taxon>
        <taxon>Pezizomycotina</taxon>
        <taxon>Leotiomycetes</taxon>
        <taxon>Helotiales</taxon>
        <taxon>Hyaloscyphaceae</taxon>
        <taxon>Hyaloscypha</taxon>
    </lineage>
</organism>
<dbReference type="Proteomes" id="UP000235672">
    <property type="component" value="Unassembled WGS sequence"/>
</dbReference>
<reference evidence="1 2" key="1">
    <citation type="submission" date="2016-05" db="EMBL/GenBank/DDBJ databases">
        <title>A degradative enzymes factory behind the ericoid mycorrhizal symbiosis.</title>
        <authorList>
            <consortium name="DOE Joint Genome Institute"/>
            <person name="Martino E."/>
            <person name="Morin E."/>
            <person name="Grelet G."/>
            <person name="Kuo A."/>
            <person name="Kohler A."/>
            <person name="Daghino S."/>
            <person name="Barry K."/>
            <person name="Choi C."/>
            <person name="Cichocki N."/>
            <person name="Clum A."/>
            <person name="Copeland A."/>
            <person name="Hainaut M."/>
            <person name="Haridas S."/>
            <person name="Labutti K."/>
            <person name="Lindquist E."/>
            <person name="Lipzen A."/>
            <person name="Khouja H.-R."/>
            <person name="Murat C."/>
            <person name="Ohm R."/>
            <person name="Olson A."/>
            <person name="Spatafora J."/>
            <person name="Veneault-Fourrey C."/>
            <person name="Henrissat B."/>
            <person name="Grigoriev I."/>
            <person name="Martin F."/>
            <person name="Perotto S."/>
        </authorList>
    </citation>
    <scope>NUCLEOTIDE SEQUENCE [LARGE SCALE GENOMIC DNA]</scope>
    <source>
        <strain evidence="1 2">UAMH 7357</strain>
    </source>
</reference>
<accession>A0A2J6PME5</accession>
<dbReference type="OrthoDB" id="10467425at2759"/>
<evidence type="ECO:0000313" key="1">
    <source>
        <dbReference type="EMBL" id="PMD15201.1"/>
    </source>
</evidence>
<dbReference type="EMBL" id="KZ613515">
    <property type="protein sequence ID" value="PMD15201.1"/>
    <property type="molecule type" value="Genomic_DNA"/>
</dbReference>